<sequence length="432" mass="47909">MKIQLTCQQIPVNNVAEIMFSVGAAFGGLLNSYIADRFGRRKLLMSCQIVNVLIGFCIASSKSYANYLFYRLVLGFTCSAVLLCSLVICIEIAGGKWKDLLSTVYMYSYSLGYMSLHVIGNFFKNWVYLQYSITLVAIFLISVWWLVPESPRWLLTMQKLPRLMVVLETASDYNRKPLMPGTSTKLKNTPAMKAAPQDPNPLMLFRGEAVRRLSIVIPCASFFSSITYFGLVLNNSIFSLGLLYSGIVEFTAITVVLILRLKNDVLMVITTNALSGICCLVAAALTDHKTPQNVVVVLARFFGGMVNSSLTTIFATMYPTLIRTLGLGWGNFFTNVALGVAANAFLLMLTSKMQARKPASQARKPRSQARKPGSQARKPRSQARKPGVVFNKRDEEESSSSMGRAQRERTLRFRVVDEVRTVTTRTSPSGPG</sequence>
<keyword evidence="8" id="KW-1185">Reference proteome</keyword>
<evidence type="ECO:0000256" key="6">
    <source>
        <dbReference type="SAM" id="Phobius"/>
    </source>
</evidence>
<dbReference type="InterPro" id="IPR036259">
    <property type="entry name" value="MFS_trans_sf"/>
</dbReference>
<reference evidence="7 8" key="1">
    <citation type="submission" date="2023-09" db="EMBL/GenBank/DDBJ databases">
        <title>Nesidiocoris tenuis whole genome shotgun sequence.</title>
        <authorList>
            <person name="Shibata T."/>
            <person name="Shimoda M."/>
            <person name="Kobayashi T."/>
            <person name="Uehara T."/>
        </authorList>
    </citation>
    <scope>NUCLEOTIDE SEQUENCE [LARGE SCALE GENOMIC DNA]</scope>
    <source>
        <strain evidence="7 8">Japan</strain>
    </source>
</reference>
<dbReference type="Proteomes" id="UP001307889">
    <property type="component" value="Chromosome 12"/>
</dbReference>
<dbReference type="InterPro" id="IPR005828">
    <property type="entry name" value="MFS_sugar_transport-like"/>
</dbReference>
<protein>
    <recommendedName>
        <fullName evidence="9">Major facilitator superfamily (MFS) profile domain-containing protein</fullName>
    </recommendedName>
</protein>
<dbReference type="EMBL" id="AP028920">
    <property type="protein sequence ID" value="BET00613.1"/>
    <property type="molecule type" value="Genomic_DNA"/>
</dbReference>
<evidence type="ECO:0000256" key="1">
    <source>
        <dbReference type="ARBA" id="ARBA00004141"/>
    </source>
</evidence>
<feature type="transmembrane region" description="Helical" evidence="6">
    <location>
        <begin position="265"/>
        <end position="285"/>
    </location>
</feature>
<feature type="transmembrane region" description="Helical" evidence="6">
    <location>
        <begin position="297"/>
        <end position="317"/>
    </location>
</feature>
<feature type="transmembrane region" description="Helical" evidence="6">
    <location>
        <begin position="18"/>
        <end position="36"/>
    </location>
</feature>
<proteinExistence type="predicted"/>
<evidence type="ECO:0000313" key="7">
    <source>
        <dbReference type="EMBL" id="BET00613.1"/>
    </source>
</evidence>
<gene>
    <name evidence="7" type="ORF">NTJ_13429</name>
</gene>
<dbReference type="SUPFAM" id="SSF103473">
    <property type="entry name" value="MFS general substrate transporter"/>
    <property type="match status" value="1"/>
</dbReference>
<feature type="region of interest" description="Disordered" evidence="5">
    <location>
        <begin position="356"/>
        <end position="413"/>
    </location>
</feature>
<feature type="transmembrane region" description="Helical" evidence="6">
    <location>
        <begin position="237"/>
        <end position="258"/>
    </location>
</feature>
<dbReference type="Pfam" id="PF00083">
    <property type="entry name" value="Sugar_tr"/>
    <property type="match status" value="1"/>
</dbReference>
<dbReference type="PANTHER" id="PTHR24064">
    <property type="entry name" value="SOLUTE CARRIER FAMILY 22 MEMBER"/>
    <property type="match status" value="1"/>
</dbReference>
<keyword evidence="4 6" id="KW-0472">Membrane</keyword>
<evidence type="ECO:0000256" key="5">
    <source>
        <dbReference type="SAM" id="MobiDB-lite"/>
    </source>
</evidence>
<keyword evidence="3 6" id="KW-1133">Transmembrane helix</keyword>
<dbReference type="Gene3D" id="1.20.1250.20">
    <property type="entry name" value="MFS general substrate transporter like domains"/>
    <property type="match status" value="1"/>
</dbReference>
<feature type="transmembrane region" description="Helical" evidence="6">
    <location>
        <begin position="67"/>
        <end position="92"/>
    </location>
</feature>
<feature type="transmembrane region" description="Helical" evidence="6">
    <location>
        <begin position="213"/>
        <end position="231"/>
    </location>
</feature>
<accession>A0ABN7BCS0</accession>
<evidence type="ECO:0008006" key="9">
    <source>
        <dbReference type="Google" id="ProtNLM"/>
    </source>
</evidence>
<name>A0ABN7BCS0_9HEMI</name>
<evidence type="ECO:0000256" key="2">
    <source>
        <dbReference type="ARBA" id="ARBA00022692"/>
    </source>
</evidence>
<feature type="transmembrane region" description="Helical" evidence="6">
    <location>
        <begin position="43"/>
        <end position="61"/>
    </location>
</feature>
<evidence type="ECO:0000256" key="4">
    <source>
        <dbReference type="ARBA" id="ARBA00023136"/>
    </source>
</evidence>
<evidence type="ECO:0000256" key="3">
    <source>
        <dbReference type="ARBA" id="ARBA00022989"/>
    </source>
</evidence>
<organism evidence="7 8">
    <name type="scientific">Nesidiocoris tenuis</name>
    <dbReference type="NCBI Taxonomy" id="355587"/>
    <lineage>
        <taxon>Eukaryota</taxon>
        <taxon>Metazoa</taxon>
        <taxon>Ecdysozoa</taxon>
        <taxon>Arthropoda</taxon>
        <taxon>Hexapoda</taxon>
        <taxon>Insecta</taxon>
        <taxon>Pterygota</taxon>
        <taxon>Neoptera</taxon>
        <taxon>Paraneoptera</taxon>
        <taxon>Hemiptera</taxon>
        <taxon>Heteroptera</taxon>
        <taxon>Panheteroptera</taxon>
        <taxon>Cimicomorpha</taxon>
        <taxon>Miridae</taxon>
        <taxon>Dicyphina</taxon>
        <taxon>Nesidiocoris</taxon>
    </lineage>
</organism>
<comment type="subcellular location">
    <subcellularLocation>
        <location evidence="1">Membrane</location>
        <topology evidence="1">Multi-pass membrane protein</topology>
    </subcellularLocation>
</comment>
<feature type="transmembrane region" description="Helical" evidence="6">
    <location>
        <begin position="329"/>
        <end position="349"/>
    </location>
</feature>
<feature type="transmembrane region" description="Helical" evidence="6">
    <location>
        <begin position="104"/>
        <end position="123"/>
    </location>
</feature>
<feature type="transmembrane region" description="Helical" evidence="6">
    <location>
        <begin position="129"/>
        <end position="147"/>
    </location>
</feature>
<keyword evidence="2 6" id="KW-0812">Transmembrane</keyword>
<evidence type="ECO:0000313" key="8">
    <source>
        <dbReference type="Proteomes" id="UP001307889"/>
    </source>
</evidence>